<accession>A0A8H3HPP4</accession>
<evidence type="ECO:0000313" key="1">
    <source>
        <dbReference type="EMBL" id="CAE6531485.1"/>
    </source>
</evidence>
<gene>
    <name evidence="1" type="ORF">RDB_LOCUS131251</name>
</gene>
<dbReference type="InterPro" id="IPR027417">
    <property type="entry name" value="P-loop_NTPase"/>
</dbReference>
<protein>
    <recommendedName>
        <fullName evidence="3">NB-ARC domain-containing protein</fullName>
    </recommendedName>
</protein>
<evidence type="ECO:0008006" key="3">
    <source>
        <dbReference type="Google" id="ProtNLM"/>
    </source>
</evidence>
<evidence type="ECO:0000313" key="2">
    <source>
        <dbReference type="Proteomes" id="UP000663850"/>
    </source>
</evidence>
<comment type="caution">
    <text evidence="1">The sequence shown here is derived from an EMBL/GenBank/DDBJ whole genome shotgun (WGS) entry which is preliminary data.</text>
</comment>
<proteinExistence type="predicted"/>
<dbReference type="AlphaFoldDB" id="A0A8H3HPP4"/>
<dbReference type="Gene3D" id="3.40.50.300">
    <property type="entry name" value="P-loop containing nucleotide triphosphate hydrolases"/>
    <property type="match status" value="1"/>
</dbReference>
<dbReference type="Proteomes" id="UP000663850">
    <property type="component" value="Unassembled WGS sequence"/>
</dbReference>
<dbReference type="SUPFAM" id="SSF52540">
    <property type="entry name" value="P-loop containing nucleoside triphosphate hydrolases"/>
    <property type="match status" value="1"/>
</dbReference>
<dbReference type="EMBL" id="CAJMWZ010007020">
    <property type="protein sequence ID" value="CAE6531485.1"/>
    <property type="molecule type" value="Genomic_DNA"/>
</dbReference>
<organism evidence="1 2">
    <name type="scientific">Rhizoctonia solani</name>
    <dbReference type="NCBI Taxonomy" id="456999"/>
    <lineage>
        <taxon>Eukaryota</taxon>
        <taxon>Fungi</taxon>
        <taxon>Dikarya</taxon>
        <taxon>Basidiomycota</taxon>
        <taxon>Agaricomycotina</taxon>
        <taxon>Agaricomycetes</taxon>
        <taxon>Cantharellales</taxon>
        <taxon>Ceratobasidiaceae</taxon>
        <taxon>Rhizoctonia</taxon>
    </lineage>
</organism>
<name>A0A8H3HPP4_9AGAM</name>
<reference evidence="1" key="1">
    <citation type="submission" date="2021-01" db="EMBL/GenBank/DDBJ databases">
        <authorList>
            <person name="Kaushik A."/>
        </authorList>
    </citation>
    <scope>NUCLEOTIDE SEQUENCE</scope>
    <source>
        <strain evidence="1">Type strain: AG8-Rh-89/</strain>
    </source>
</reference>
<sequence length="176" mass="19408">MARRFGEVKGVYFRLSVDQGVQNVDTDDLEKLDSVAAHTHAYLSKFGVCRVMDMAVQVIKDRKTTVAVAWIDGRIQALVERPSILKHCPAPTSVFTGRNDEIEGVALCVAGGADERRVCVLYGLGGAGKSQLAFKVVEENRDYWVRVIYINASSKEAVEDTLRNLVIEKGIGHLTQ</sequence>